<dbReference type="Proteomes" id="UP000008068">
    <property type="component" value="Unassembled WGS sequence"/>
</dbReference>
<evidence type="ECO:0000313" key="3">
    <source>
        <dbReference type="Proteomes" id="UP000008068"/>
    </source>
</evidence>
<dbReference type="InterPro" id="IPR043968">
    <property type="entry name" value="SGNH"/>
</dbReference>
<dbReference type="AlphaFoldDB" id="G0PN84"/>
<gene>
    <name evidence="2" type="ORF">CAEBREN_31060</name>
</gene>
<keyword evidence="3" id="KW-1185">Reference proteome</keyword>
<sequence>MIVYLSFNSKLSKIKYQFLNNEEEGGECEQKLLGDEESQETFECCPNEKLLKLTRIGKKSSYILLMMLVTVTGFPMVLKPDVVRWAANHARMFYQECGQKAKSIMQGAAYGCEPLYPSGNTELCKGNFTHFEERIRKEKPDYAFIFTRFMSIGAPFPKHVTTFEQDPIYQVTKGQMLKFISNIKYKLFILDSIPRINRKIIEEIVPLMRNHTALKEIDV</sequence>
<proteinExistence type="predicted"/>
<evidence type="ECO:0000313" key="2">
    <source>
        <dbReference type="EMBL" id="EGT40164.1"/>
    </source>
</evidence>
<dbReference type="HOGENOM" id="CLU_1269649_0_0_1"/>
<dbReference type="OrthoDB" id="5842273at2759"/>
<name>G0PN84_CAEBE</name>
<organism evidence="3">
    <name type="scientific">Caenorhabditis brenneri</name>
    <name type="common">Nematode worm</name>
    <dbReference type="NCBI Taxonomy" id="135651"/>
    <lineage>
        <taxon>Eukaryota</taxon>
        <taxon>Metazoa</taxon>
        <taxon>Ecdysozoa</taxon>
        <taxon>Nematoda</taxon>
        <taxon>Chromadorea</taxon>
        <taxon>Rhabditida</taxon>
        <taxon>Rhabditina</taxon>
        <taxon>Rhabditomorpha</taxon>
        <taxon>Rhabditoidea</taxon>
        <taxon>Rhabditidae</taxon>
        <taxon>Peloderinae</taxon>
        <taxon>Caenorhabditis</taxon>
    </lineage>
</organism>
<feature type="non-terminal residue" evidence="2">
    <location>
        <position position="219"/>
    </location>
</feature>
<evidence type="ECO:0000259" key="1">
    <source>
        <dbReference type="Pfam" id="PF19040"/>
    </source>
</evidence>
<dbReference type="InterPro" id="IPR050879">
    <property type="entry name" value="Acyltransferase_3"/>
</dbReference>
<dbReference type="PANTHER" id="PTHR23028">
    <property type="entry name" value="ACETYLTRANSFERASE"/>
    <property type="match status" value="1"/>
</dbReference>
<dbReference type="eggNOG" id="ENOG502SGA9">
    <property type="taxonomic scope" value="Eukaryota"/>
</dbReference>
<dbReference type="GO" id="GO:0016020">
    <property type="term" value="C:membrane"/>
    <property type="evidence" value="ECO:0007669"/>
    <property type="project" value="TreeGrafter"/>
</dbReference>
<dbReference type="EMBL" id="GL381743">
    <property type="protein sequence ID" value="EGT40164.1"/>
    <property type="molecule type" value="Genomic_DNA"/>
</dbReference>
<feature type="domain" description="SGNH" evidence="1">
    <location>
        <begin position="85"/>
        <end position="201"/>
    </location>
</feature>
<reference evidence="3" key="1">
    <citation type="submission" date="2011-07" db="EMBL/GenBank/DDBJ databases">
        <authorList>
            <consortium name="Caenorhabditis brenneri Sequencing and Analysis Consortium"/>
            <person name="Wilson R.K."/>
        </authorList>
    </citation>
    <scope>NUCLEOTIDE SEQUENCE [LARGE SCALE GENOMIC DNA]</scope>
    <source>
        <strain evidence="3">PB2801</strain>
    </source>
</reference>
<accession>G0PN84</accession>
<dbReference type="InParanoid" id="G0PN84"/>
<dbReference type="Pfam" id="PF19040">
    <property type="entry name" value="SGNH"/>
    <property type="match status" value="1"/>
</dbReference>
<dbReference type="GO" id="GO:0000271">
    <property type="term" value="P:polysaccharide biosynthetic process"/>
    <property type="evidence" value="ECO:0007669"/>
    <property type="project" value="TreeGrafter"/>
</dbReference>
<dbReference type="PANTHER" id="PTHR23028:SF135">
    <property type="entry name" value="ACYL_TRANSF_3 DOMAIN-CONTAINING PROTEIN"/>
    <property type="match status" value="1"/>
</dbReference>
<protein>
    <recommendedName>
        <fullName evidence="1">SGNH domain-containing protein</fullName>
    </recommendedName>
</protein>
<dbReference type="STRING" id="135651.G0PN84"/>